<reference evidence="2 3" key="1">
    <citation type="submission" date="2020-04" db="EMBL/GenBank/DDBJ databases">
        <authorList>
            <person name="Hogendoorn C."/>
        </authorList>
    </citation>
    <scope>NUCLEOTIDE SEQUENCE [LARGE SCALE GENOMIC DNA]</scope>
    <source>
        <strain evidence="2">COOX1</strain>
    </source>
</reference>
<dbReference type="Proteomes" id="UP000502196">
    <property type="component" value="Chromosome"/>
</dbReference>
<organism evidence="2 3">
    <name type="scientific">Kyrpidia spormannii</name>
    <dbReference type="NCBI Taxonomy" id="2055160"/>
    <lineage>
        <taxon>Bacteria</taxon>
        <taxon>Bacillati</taxon>
        <taxon>Bacillota</taxon>
        <taxon>Bacilli</taxon>
        <taxon>Bacillales</taxon>
        <taxon>Alicyclobacillaceae</taxon>
        <taxon>Kyrpidia</taxon>
    </lineage>
</organism>
<sequence>MCSSLPVRSSSAKGPRSPWCSPARLAVRVLRPVRGKAPARVAEAAPVKTAVRPAVPGWPSRTVRDRRAATVARGKPAGRGRRDNRQTERKAEAPGRRRVAGNENRGFFH</sequence>
<dbReference type="AlphaFoldDB" id="A0A6F9EGT7"/>
<gene>
    <name evidence="2" type="ORF">COOX1_3432</name>
</gene>
<dbReference type="EMBL" id="LR792683">
    <property type="protein sequence ID" value="CAB3396186.1"/>
    <property type="molecule type" value="Genomic_DNA"/>
</dbReference>
<accession>A0A6F9EGT7</accession>
<evidence type="ECO:0000313" key="2">
    <source>
        <dbReference type="EMBL" id="CAB3396186.1"/>
    </source>
</evidence>
<evidence type="ECO:0000313" key="3">
    <source>
        <dbReference type="Proteomes" id="UP000502196"/>
    </source>
</evidence>
<protein>
    <submittedName>
        <fullName evidence="2">Uncharacterized protein</fullName>
    </submittedName>
</protein>
<feature type="region of interest" description="Disordered" evidence="1">
    <location>
        <begin position="56"/>
        <end position="109"/>
    </location>
</feature>
<proteinExistence type="predicted"/>
<feature type="compositionally biased region" description="Basic and acidic residues" evidence="1">
    <location>
        <begin position="80"/>
        <end position="95"/>
    </location>
</feature>
<name>A0A6F9EGT7_9BACL</name>
<evidence type="ECO:0000256" key="1">
    <source>
        <dbReference type="SAM" id="MobiDB-lite"/>
    </source>
</evidence>